<dbReference type="RGD" id="15012230">
    <property type="gene designation" value="AABR07027339.1"/>
</dbReference>
<evidence type="ECO:0000313" key="3">
    <source>
        <dbReference type="Proteomes" id="UP000002494"/>
    </source>
</evidence>
<keyword evidence="3" id="KW-1185">Reference proteome</keyword>
<dbReference type="Ensembl" id="ENSRNOT00000037041.7">
    <property type="protein sequence ID" value="ENSRNOP00000031060.6"/>
    <property type="gene ID" value="ENSRNOG00000059019.3"/>
</dbReference>
<feature type="region of interest" description="Disordered" evidence="1">
    <location>
        <begin position="1"/>
        <end position="24"/>
    </location>
</feature>
<sequence>MDKEKFQQKAVKQTKQKKSTSAEFLMVKEHTEATEGAGNPGFNMSSPELSAHQTPKEKVIRRDVPDHTLAAHQQKPRLPASAGPKGVTSVPIMLTLAALLIRPGHPEQEPGIPFKHARTASEEDLIGERGGGDAVEDLCSHWVQVIHSFVGQGCKGMNSLYFGRLE</sequence>
<reference evidence="2" key="2">
    <citation type="submission" date="2025-08" db="UniProtKB">
        <authorList>
            <consortium name="Ensembl"/>
        </authorList>
    </citation>
    <scope>IDENTIFICATION</scope>
    <source>
        <strain evidence="2">Brown Norway</strain>
    </source>
</reference>
<dbReference type="PANTHER" id="PTHR33862">
    <property type="entry name" value="OROFACIAL CLEFT 1 CANDIDATE GENE 1 PROTEIN"/>
    <property type="match status" value="1"/>
</dbReference>
<evidence type="ECO:0000313" key="4">
    <source>
        <dbReference type="RGD" id="15012230"/>
    </source>
</evidence>
<dbReference type="AGR" id="RGD:15012230"/>
<dbReference type="STRING" id="10116.ENSRNOP00000031060"/>
<name>F1LWB7_RAT</name>
<dbReference type="GeneTree" id="ENSGT00940000163455"/>
<reference evidence="2" key="3">
    <citation type="submission" date="2025-09" db="UniProtKB">
        <authorList>
            <consortium name="Ensembl"/>
        </authorList>
    </citation>
    <scope>IDENTIFICATION</scope>
    <source>
        <strain evidence="2">Brown Norway</strain>
    </source>
</reference>
<evidence type="ECO:0000256" key="1">
    <source>
        <dbReference type="SAM" id="MobiDB-lite"/>
    </source>
</evidence>
<dbReference type="PANTHER" id="PTHR33862:SF3">
    <property type="entry name" value="OROFACIAL CLEFT 1 CANDIDATE GENE 1 PROTEIN"/>
    <property type="match status" value="1"/>
</dbReference>
<dbReference type="VEuPathDB" id="HostDB:ENSRNOG00000059019"/>
<dbReference type="InterPro" id="IPR031390">
    <property type="entry name" value="OFCC1"/>
</dbReference>
<dbReference type="Pfam" id="PF15680">
    <property type="entry name" value="OFCC1"/>
    <property type="match status" value="1"/>
</dbReference>
<dbReference type="InParanoid" id="F1LWB7"/>
<organism evidence="2 3">
    <name type="scientific">Rattus norvegicus</name>
    <name type="common">Rat</name>
    <dbReference type="NCBI Taxonomy" id="10116"/>
    <lineage>
        <taxon>Eukaryota</taxon>
        <taxon>Metazoa</taxon>
        <taxon>Chordata</taxon>
        <taxon>Craniata</taxon>
        <taxon>Vertebrata</taxon>
        <taxon>Euteleostomi</taxon>
        <taxon>Mammalia</taxon>
        <taxon>Eutheria</taxon>
        <taxon>Euarchontoglires</taxon>
        <taxon>Glires</taxon>
        <taxon>Rodentia</taxon>
        <taxon>Myomorpha</taxon>
        <taxon>Muroidea</taxon>
        <taxon>Muridae</taxon>
        <taxon>Murinae</taxon>
        <taxon>Rattus</taxon>
    </lineage>
</organism>
<protein>
    <submittedName>
        <fullName evidence="2">Uncharacterized protein</fullName>
    </submittedName>
</protein>
<dbReference type="Proteomes" id="UP000002494">
    <property type="component" value="Chromosome 17"/>
</dbReference>
<dbReference type="HOGENOM" id="CLU_1590294_0_0_1"/>
<dbReference type="AlphaFoldDB" id="F1LWB7"/>
<accession>F1LWB7</accession>
<reference evidence="2" key="1">
    <citation type="submission" date="2024-01" db="EMBL/GenBank/DDBJ databases">
        <title>GRCr8: a new rat reference genome assembly contstructed from accurate long reads and long range scaffolding.</title>
        <authorList>
            <person name="Doris P.A."/>
            <person name="Kalbfleisch T."/>
            <person name="Li K."/>
            <person name="Howe K."/>
            <person name="Wood J."/>
        </authorList>
    </citation>
    <scope>NUCLEOTIDE SEQUENCE [LARGE SCALE GENOMIC DNA]</scope>
    <source>
        <strain evidence="2">Brown Norway</strain>
    </source>
</reference>
<evidence type="ECO:0000313" key="2">
    <source>
        <dbReference type="Ensembl" id="ENSRNOP00000031060.6"/>
    </source>
</evidence>
<proteinExistence type="predicted"/>
<gene>
    <name evidence="2 4" type="primary">AABR07027339.1</name>
</gene>